<keyword evidence="6" id="KW-0449">Lipoprotein</keyword>
<proteinExistence type="predicted"/>
<accession>A0ABR8UJJ0</accession>
<evidence type="ECO:0000256" key="7">
    <source>
        <dbReference type="SAM" id="MobiDB-lite"/>
    </source>
</evidence>
<protein>
    <recommendedName>
        <fullName evidence="11">Sugar transporter</fullName>
    </recommendedName>
</protein>
<dbReference type="EMBL" id="JACSQJ010000004">
    <property type="protein sequence ID" value="MBD7988192.1"/>
    <property type="molecule type" value="Genomic_DNA"/>
</dbReference>
<feature type="compositionally biased region" description="Acidic residues" evidence="7">
    <location>
        <begin position="33"/>
        <end position="56"/>
    </location>
</feature>
<keyword evidence="3" id="KW-0472">Membrane</keyword>
<dbReference type="PROSITE" id="PS51257">
    <property type="entry name" value="PROKAR_LIPOPROTEIN"/>
    <property type="match status" value="1"/>
</dbReference>
<reference evidence="9 10" key="1">
    <citation type="submission" date="2020-08" db="EMBL/GenBank/DDBJ databases">
        <title>A Genomic Blueprint of the Chicken Gut Microbiome.</title>
        <authorList>
            <person name="Gilroy R."/>
            <person name="Ravi A."/>
            <person name="Getino M."/>
            <person name="Pursley I."/>
            <person name="Horton D.L."/>
            <person name="Alikhan N.-F."/>
            <person name="Baker D."/>
            <person name="Gharbi K."/>
            <person name="Hall N."/>
            <person name="Watson M."/>
            <person name="Adriaenssens E.M."/>
            <person name="Foster-Nyarko E."/>
            <person name="Jarju S."/>
            <person name="Secka A."/>
            <person name="Antonio M."/>
            <person name="Oren A."/>
            <person name="Chaudhuri R."/>
            <person name="La Ragione R.M."/>
            <person name="Hildebrand F."/>
            <person name="Pallen M.J."/>
        </authorList>
    </citation>
    <scope>NUCLEOTIDE SEQUENCE [LARGE SCALE GENOMIC DNA]</scope>
    <source>
        <strain evidence="9 10">Sa2BVA3</strain>
    </source>
</reference>
<evidence type="ECO:0000256" key="3">
    <source>
        <dbReference type="ARBA" id="ARBA00023136"/>
    </source>
</evidence>
<evidence type="ECO:0008006" key="11">
    <source>
        <dbReference type="Google" id="ProtNLM"/>
    </source>
</evidence>
<dbReference type="InterPro" id="IPR032831">
    <property type="entry name" value="LptM_cons"/>
</dbReference>
<name>A0ABR8UJJ0_9GAMM</name>
<feature type="chain" id="PRO_5046697667" description="Sugar transporter" evidence="8">
    <location>
        <begin position="21"/>
        <end position="100"/>
    </location>
</feature>
<organism evidence="9 10">
    <name type="scientific">Luteimonas colneyensis</name>
    <dbReference type="NCBI Taxonomy" id="2762230"/>
    <lineage>
        <taxon>Bacteria</taxon>
        <taxon>Pseudomonadati</taxon>
        <taxon>Pseudomonadota</taxon>
        <taxon>Gammaproteobacteria</taxon>
        <taxon>Lysobacterales</taxon>
        <taxon>Lysobacteraceae</taxon>
        <taxon>Luteimonas</taxon>
    </lineage>
</organism>
<feature type="compositionally biased region" description="Acidic residues" evidence="7">
    <location>
        <begin position="78"/>
        <end position="100"/>
    </location>
</feature>
<feature type="signal peptide" evidence="8">
    <location>
        <begin position="1"/>
        <end position="20"/>
    </location>
</feature>
<evidence type="ECO:0000313" key="9">
    <source>
        <dbReference type="EMBL" id="MBD7988192.1"/>
    </source>
</evidence>
<evidence type="ECO:0000256" key="2">
    <source>
        <dbReference type="ARBA" id="ARBA00022729"/>
    </source>
</evidence>
<keyword evidence="4" id="KW-0564">Palmitate</keyword>
<keyword evidence="2 8" id="KW-0732">Signal</keyword>
<evidence type="ECO:0000313" key="10">
    <source>
        <dbReference type="Proteomes" id="UP000647183"/>
    </source>
</evidence>
<dbReference type="RefSeq" id="WP_191729388.1">
    <property type="nucleotide sequence ID" value="NZ_JACSQJ010000004.1"/>
</dbReference>
<dbReference type="NCBIfam" id="NF047847">
    <property type="entry name" value="SS_mature_LptM"/>
    <property type="match status" value="1"/>
</dbReference>
<sequence>MNIRALLPLVLLSSALALSACGNKGPLLPPPAPEDEEWPDQQVDDADVDTDADAQDDAVAPVLDDPARDDADAAEPLPEADVDGDGDDPAPPADDGDGGA</sequence>
<evidence type="ECO:0000256" key="8">
    <source>
        <dbReference type="SAM" id="SignalP"/>
    </source>
</evidence>
<evidence type="ECO:0000256" key="4">
    <source>
        <dbReference type="ARBA" id="ARBA00023139"/>
    </source>
</evidence>
<comment type="subcellular location">
    <subcellularLocation>
        <location evidence="1">Cell outer membrane</location>
        <topology evidence="1">Lipid-anchor</topology>
    </subcellularLocation>
</comment>
<comment type="caution">
    <text evidence="9">The sequence shown here is derived from an EMBL/GenBank/DDBJ whole genome shotgun (WGS) entry which is preliminary data.</text>
</comment>
<evidence type="ECO:0000256" key="1">
    <source>
        <dbReference type="ARBA" id="ARBA00004459"/>
    </source>
</evidence>
<dbReference type="Proteomes" id="UP000647183">
    <property type="component" value="Unassembled WGS sequence"/>
</dbReference>
<gene>
    <name evidence="9" type="ORF">H9645_09135</name>
</gene>
<keyword evidence="5" id="KW-0998">Cell outer membrane</keyword>
<feature type="region of interest" description="Disordered" evidence="7">
    <location>
        <begin position="22"/>
        <end position="100"/>
    </location>
</feature>
<evidence type="ECO:0000256" key="5">
    <source>
        <dbReference type="ARBA" id="ARBA00023237"/>
    </source>
</evidence>
<keyword evidence="10" id="KW-1185">Reference proteome</keyword>
<evidence type="ECO:0000256" key="6">
    <source>
        <dbReference type="ARBA" id="ARBA00023288"/>
    </source>
</evidence>